<evidence type="ECO:0000259" key="12">
    <source>
        <dbReference type="PROSITE" id="PS50180"/>
    </source>
</evidence>
<evidence type="ECO:0000256" key="1">
    <source>
        <dbReference type="ARBA" id="ARBA00004156"/>
    </source>
</evidence>
<evidence type="ECO:0000256" key="10">
    <source>
        <dbReference type="PIRNR" id="PIRNR037094"/>
    </source>
</evidence>
<name>A0A6J0V1H3_9SAUR</name>
<dbReference type="OrthoDB" id="28053at2759"/>
<dbReference type="PIRSF" id="PIRSF037094">
    <property type="entry name" value="AP1_complex_gamma"/>
    <property type="match status" value="1"/>
</dbReference>
<feature type="compositionally biased region" description="Polar residues" evidence="11">
    <location>
        <begin position="698"/>
        <end position="709"/>
    </location>
</feature>
<dbReference type="SUPFAM" id="SSF49348">
    <property type="entry name" value="Clathrin adaptor appendage domain"/>
    <property type="match status" value="1"/>
</dbReference>
<organism evidence="13 14">
    <name type="scientific">Pogona vitticeps</name>
    <name type="common">central bearded dragon</name>
    <dbReference type="NCBI Taxonomy" id="103695"/>
    <lineage>
        <taxon>Eukaryota</taxon>
        <taxon>Metazoa</taxon>
        <taxon>Chordata</taxon>
        <taxon>Craniata</taxon>
        <taxon>Vertebrata</taxon>
        <taxon>Euteleostomi</taxon>
        <taxon>Lepidosauria</taxon>
        <taxon>Squamata</taxon>
        <taxon>Bifurcata</taxon>
        <taxon>Unidentata</taxon>
        <taxon>Episquamata</taxon>
        <taxon>Toxicofera</taxon>
        <taxon>Iguania</taxon>
        <taxon>Acrodonta</taxon>
        <taxon>Agamidae</taxon>
        <taxon>Amphibolurinae</taxon>
        <taxon>Pogona</taxon>
    </lineage>
</organism>
<dbReference type="CTD" id="8906"/>
<dbReference type="InParanoid" id="A0A6J0V1H3"/>
<dbReference type="GO" id="GO:0006886">
    <property type="term" value="P:intracellular protein transport"/>
    <property type="evidence" value="ECO:0007669"/>
    <property type="project" value="UniProtKB-UniRule"/>
</dbReference>
<dbReference type="Proteomes" id="UP001652642">
    <property type="component" value="Chromosome 6"/>
</dbReference>
<evidence type="ECO:0000256" key="4">
    <source>
        <dbReference type="ARBA" id="ARBA00022448"/>
    </source>
</evidence>
<dbReference type="AlphaFoldDB" id="A0A6J0V1H3"/>
<evidence type="ECO:0000256" key="6">
    <source>
        <dbReference type="ARBA" id="ARBA00023034"/>
    </source>
</evidence>
<keyword evidence="5 10" id="KW-0653">Protein transport</keyword>
<dbReference type="InterPro" id="IPR016024">
    <property type="entry name" value="ARM-type_fold"/>
</dbReference>
<dbReference type="InterPro" id="IPR017107">
    <property type="entry name" value="AP1_complex_gsu"/>
</dbReference>
<dbReference type="InterPro" id="IPR002553">
    <property type="entry name" value="Clathrin/coatomer_adapt-like_N"/>
</dbReference>
<feature type="region of interest" description="Disordered" evidence="11">
    <location>
        <begin position="669"/>
        <end position="742"/>
    </location>
</feature>
<keyword evidence="7 10" id="KW-0472">Membrane</keyword>
<keyword evidence="13" id="KW-1185">Reference proteome</keyword>
<dbReference type="GeneID" id="110087821"/>
<sequence>MFFQHRSSRGLPWAQGVAEAQVSLPGWIAGRAFVRKYKKLTQPKRSEKGSVPDLPSPFRFRRLSGTVGLEKSIQRRLLDRMPEAPLTLPALIRTIRSARTQAEERELIQRESAKIRGAFRSDESETRASNLAKLLYIYMLGYPAHFGQMECLKLIASHRFHEKRIGYLGAALLLDEKQDTHLLLTNSIKNDLLNSSSWVQGLALTTLGSLGSAAMLRDLAGEVAQLAKGGQTSVRRKAVVCAVHIIRKVPELTDVFIPLGEKLLTDSSHGILHGCIMLIAEMCEQNPQALERFCKCVPQLVGMLRNLVVAGYSPDHSISGISNPFLQVKILRLLRILGQENEDTSDAMNDSLAQVATNTETARNVGNAILYEAVLTIMSIRSTSGLRVLAINILGRFLLNKDRNIRYVALTSLQKLLQTENSAVQRHRDTVLACLSDPDTTVKRRALQLSLALVNPNNVRTTTKELLAFLEDCAPELKSDCVSGIFLAAEKFAPNKCWHIDTTLRVLTMAGAYVRDDCVPNLIHLIGGAKDLHSYAVEQLYNALSRDISQQPLVQVATWCIGEYGHFLLDGSRKEAEAQQVDPEDLLSLLERVLQSHFSLPGTRAYALTALMKLGTHLGGNSINRIRSLVSIYCSCHDIELQQRAVEYNALFRKYDHLRASLLEKMPLADKSGNSEEGSEKEQNGREGVTLEVAPSGDTKQPPESSNQVFDLLDLLGGPTESSPVQPSNSAPNAGGSFLDLLGNLTPPETASSCMTVYERDGLLVEFSMERPPLEPTLLLIRATVSNRTPQDVPGFSLQVAVPKSFQADLSPPSSSIILGQGGPPVTQLIRVLNPKKVRTAKVGEGRDRLRRDAGWWFWTRTQRLTKNGNLFASNAVSNREEPVPSSSLAPGCLNPVHSSLWVMQSNTPIVPQSHNCLKD</sequence>
<evidence type="ECO:0000256" key="7">
    <source>
        <dbReference type="ARBA" id="ARBA00023136"/>
    </source>
</evidence>
<feature type="domain" description="GAE" evidence="12">
    <location>
        <begin position="750"/>
        <end position="873"/>
    </location>
</feature>
<comment type="similarity">
    <text evidence="3 10">Belongs to the adaptor complexes large subunit family.</text>
</comment>
<dbReference type="KEGG" id="pvt:110087821"/>
<evidence type="ECO:0000313" key="14">
    <source>
        <dbReference type="RefSeq" id="XP_020665400.2"/>
    </source>
</evidence>
<evidence type="ECO:0000256" key="5">
    <source>
        <dbReference type="ARBA" id="ARBA00022927"/>
    </source>
</evidence>
<dbReference type="InterPro" id="IPR050840">
    <property type="entry name" value="Adaptor_Complx_Large_Subunit"/>
</dbReference>
<proteinExistence type="inferred from homology"/>
<dbReference type="InterPro" id="IPR011989">
    <property type="entry name" value="ARM-like"/>
</dbReference>
<evidence type="ECO:0000256" key="9">
    <source>
        <dbReference type="ARBA" id="ARBA00029433"/>
    </source>
</evidence>
<dbReference type="Gene3D" id="2.60.40.1230">
    <property type="match status" value="1"/>
</dbReference>
<keyword evidence="6 10" id="KW-0333">Golgi apparatus</keyword>
<dbReference type="Gene3D" id="1.25.10.10">
    <property type="entry name" value="Leucine-rich Repeat Variant"/>
    <property type="match status" value="1"/>
</dbReference>
<dbReference type="RefSeq" id="XP_020665400.2">
    <property type="nucleotide sequence ID" value="XM_020809741.2"/>
</dbReference>
<dbReference type="InterPro" id="IPR008152">
    <property type="entry name" value="Clathrin_a/b/g-adaptin_app_Ig"/>
</dbReference>
<dbReference type="SUPFAM" id="SSF48371">
    <property type="entry name" value="ARM repeat"/>
    <property type="match status" value="1"/>
</dbReference>
<comment type="subcellular location">
    <subcellularLocation>
        <location evidence="1">Cytoplasmic vesicle membrane</location>
    </subcellularLocation>
    <subcellularLocation>
        <location evidence="9">Endomembrane system</location>
        <topology evidence="9">Peripheral membrane protein</topology>
        <orientation evidence="9">Cytoplasmic side</orientation>
    </subcellularLocation>
    <subcellularLocation>
        <location evidence="2">Golgi apparatus</location>
    </subcellularLocation>
</comment>
<dbReference type="GO" id="GO:0016192">
    <property type="term" value="P:vesicle-mediated transport"/>
    <property type="evidence" value="ECO:0007669"/>
    <property type="project" value="InterPro"/>
</dbReference>
<keyword evidence="4 10" id="KW-0813">Transport</keyword>
<dbReference type="Pfam" id="PF01602">
    <property type="entry name" value="Adaptin_N"/>
    <property type="match status" value="1"/>
</dbReference>
<dbReference type="GO" id="GO:0030121">
    <property type="term" value="C:AP-1 adaptor complex"/>
    <property type="evidence" value="ECO:0007669"/>
    <property type="project" value="InterPro"/>
</dbReference>
<dbReference type="PANTHER" id="PTHR22780">
    <property type="entry name" value="ADAPTIN, ALPHA/GAMMA/EPSILON"/>
    <property type="match status" value="1"/>
</dbReference>
<protein>
    <recommendedName>
        <fullName evidence="10">AP-1 complex subunit gamma</fullName>
    </recommendedName>
</protein>
<evidence type="ECO:0000256" key="11">
    <source>
        <dbReference type="SAM" id="MobiDB-lite"/>
    </source>
</evidence>
<dbReference type="InterPro" id="IPR013041">
    <property type="entry name" value="Clathrin_app_Ig-like_sf"/>
</dbReference>
<dbReference type="InterPro" id="IPR008153">
    <property type="entry name" value="GAE_dom"/>
</dbReference>
<evidence type="ECO:0000256" key="3">
    <source>
        <dbReference type="ARBA" id="ARBA00006613"/>
    </source>
</evidence>
<dbReference type="PROSITE" id="PS50180">
    <property type="entry name" value="GAE"/>
    <property type="match status" value="1"/>
</dbReference>
<dbReference type="SMART" id="SM00809">
    <property type="entry name" value="Alpha_adaptinC2"/>
    <property type="match status" value="1"/>
</dbReference>
<feature type="compositionally biased region" description="Polar residues" evidence="11">
    <location>
        <begin position="720"/>
        <end position="732"/>
    </location>
</feature>
<evidence type="ECO:0000313" key="13">
    <source>
        <dbReference type="Proteomes" id="UP001652642"/>
    </source>
</evidence>
<reference evidence="14" key="1">
    <citation type="submission" date="2025-08" db="UniProtKB">
        <authorList>
            <consortium name="RefSeq"/>
        </authorList>
    </citation>
    <scope>IDENTIFICATION</scope>
</reference>
<gene>
    <name evidence="14" type="primary">AP1G2</name>
</gene>
<evidence type="ECO:0000256" key="8">
    <source>
        <dbReference type="ARBA" id="ARBA00023329"/>
    </source>
</evidence>
<accession>A0A6J0V1H3</accession>
<evidence type="ECO:0000256" key="2">
    <source>
        <dbReference type="ARBA" id="ARBA00004555"/>
    </source>
</evidence>
<dbReference type="Pfam" id="PF02883">
    <property type="entry name" value="Alpha_adaptinC2"/>
    <property type="match status" value="1"/>
</dbReference>
<keyword evidence="8 10" id="KW-0968">Cytoplasmic vesicle</keyword>